<dbReference type="AlphaFoldDB" id="A0A9W9YCU6"/>
<comment type="function">
    <text evidence="2">Probably catalyzes the deacetylation of acetylated carbohydrates an important step in the degradation of oligosaccharides.</text>
</comment>
<evidence type="ECO:0000313" key="9">
    <source>
        <dbReference type="EMBL" id="KAJ7333890.1"/>
    </source>
</evidence>
<accession>A0A9W9YCU6</accession>
<dbReference type="EMBL" id="MU827785">
    <property type="protein sequence ID" value="KAJ7333890.1"/>
    <property type="molecule type" value="Genomic_DNA"/>
</dbReference>
<reference evidence="9" key="1">
    <citation type="submission" date="2023-01" db="EMBL/GenBank/DDBJ databases">
        <title>Genome assembly of the deep-sea coral Lophelia pertusa.</title>
        <authorList>
            <person name="Herrera S."/>
            <person name="Cordes E."/>
        </authorList>
    </citation>
    <scope>NUCLEOTIDE SEQUENCE</scope>
    <source>
        <strain evidence="9">USNM1676648</strain>
        <tissue evidence="9">Polyp</tissue>
    </source>
</reference>
<proteinExistence type="inferred from homology"/>
<dbReference type="SUPFAM" id="SSF88713">
    <property type="entry name" value="Glycoside hydrolase/deacetylase"/>
    <property type="match status" value="1"/>
</dbReference>
<organism evidence="9 10">
    <name type="scientific">Desmophyllum pertusum</name>
    <dbReference type="NCBI Taxonomy" id="174260"/>
    <lineage>
        <taxon>Eukaryota</taxon>
        <taxon>Metazoa</taxon>
        <taxon>Cnidaria</taxon>
        <taxon>Anthozoa</taxon>
        <taxon>Hexacorallia</taxon>
        <taxon>Scleractinia</taxon>
        <taxon>Caryophylliina</taxon>
        <taxon>Caryophylliidae</taxon>
        <taxon>Desmophyllum</taxon>
    </lineage>
</organism>
<comment type="cofactor">
    <cofactor evidence="1">
        <name>Mg(2+)</name>
        <dbReference type="ChEBI" id="CHEBI:18420"/>
    </cofactor>
</comment>
<dbReference type="Pfam" id="PF04794">
    <property type="entry name" value="YdjC"/>
    <property type="match status" value="1"/>
</dbReference>
<dbReference type="InterPro" id="IPR011330">
    <property type="entry name" value="Glyco_hydro/deAcase_b/a-brl"/>
</dbReference>
<sequence length="121" mass="13225">MADDNATRWLVINADDFGYCDQRNRGIVESFQAGVVSSASLLVNADKASEAVQLSREYGIPLGLHLNLTEGRPIKTRNNSLTSENGLMRGKFGFREALKSGEIDLDEVGQRRSTSSASVVY</sequence>
<dbReference type="GO" id="GO:0005975">
    <property type="term" value="P:carbohydrate metabolic process"/>
    <property type="evidence" value="ECO:0007669"/>
    <property type="project" value="InterPro"/>
</dbReference>
<protein>
    <recommendedName>
        <fullName evidence="4">Carbohydrate deacetylase</fullName>
    </recommendedName>
</protein>
<dbReference type="GO" id="GO:0019213">
    <property type="term" value="F:deacetylase activity"/>
    <property type="evidence" value="ECO:0007669"/>
    <property type="project" value="TreeGrafter"/>
</dbReference>
<keyword evidence="10" id="KW-1185">Reference proteome</keyword>
<keyword evidence="6" id="KW-0378">Hydrolase</keyword>
<name>A0A9W9YCU6_9CNID</name>
<evidence type="ECO:0000256" key="8">
    <source>
        <dbReference type="ARBA" id="ARBA00023277"/>
    </source>
</evidence>
<dbReference type="InterPro" id="IPR006879">
    <property type="entry name" value="YdjC-like"/>
</dbReference>
<evidence type="ECO:0000256" key="3">
    <source>
        <dbReference type="ARBA" id="ARBA00008843"/>
    </source>
</evidence>
<comment type="caution">
    <text evidence="9">The sequence shown here is derived from an EMBL/GenBank/DDBJ whole genome shotgun (WGS) entry which is preliminary data.</text>
</comment>
<dbReference type="PANTHER" id="PTHR31609">
    <property type="entry name" value="YDJC DEACETYLASE FAMILY MEMBER"/>
    <property type="match status" value="1"/>
</dbReference>
<evidence type="ECO:0000256" key="6">
    <source>
        <dbReference type="ARBA" id="ARBA00022801"/>
    </source>
</evidence>
<dbReference type="OrthoDB" id="8908051at2759"/>
<dbReference type="PANTHER" id="PTHR31609:SF1">
    <property type="entry name" value="CARBOHYDRATE DEACETYLASE"/>
    <property type="match status" value="1"/>
</dbReference>
<keyword evidence="5" id="KW-0479">Metal-binding</keyword>
<comment type="similarity">
    <text evidence="3">Belongs to the YdjC deacetylase family.</text>
</comment>
<keyword evidence="7" id="KW-0460">Magnesium</keyword>
<gene>
    <name evidence="9" type="ORF">OS493_015983</name>
</gene>
<dbReference type="Gene3D" id="3.20.20.370">
    <property type="entry name" value="Glycoside hydrolase/deacetylase"/>
    <property type="match status" value="1"/>
</dbReference>
<keyword evidence="8" id="KW-0119">Carbohydrate metabolism</keyword>
<evidence type="ECO:0000313" key="10">
    <source>
        <dbReference type="Proteomes" id="UP001163046"/>
    </source>
</evidence>
<evidence type="ECO:0000256" key="1">
    <source>
        <dbReference type="ARBA" id="ARBA00001946"/>
    </source>
</evidence>
<evidence type="ECO:0000256" key="2">
    <source>
        <dbReference type="ARBA" id="ARBA00003451"/>
    </source>
</evidence>
<evidence type="ECO:0000256" key="5">
    <source>
        <dbReference type="ARBA" id="ARBA00022723"/>
    </source>
</evidence>
<dbReference type="GO" id="GO:0016787">
    <property type="term" value="F:hydrolase activity"/>
    <property type="evidence" value="ECO:0007669"/>
    <property type="project" value="UniProtKB-KW"/>
</dbReference>
<evidence type="ECO:0000256" key="4">
    <source>
        <dbReference type="ARBA" id="ARBA00018477"/>
    </source>
</evidence>
<dbReference type="Proteomes" id="UP001163046">
    <property type="component" value="Unassembled WGS sequence"/>
</dbReference>
<dbReference type="GO" id="GO:0046872">
    <property type="term" value="F:metal ion binding"/>
    <property type="evidence" value="ECO:0007669"/>
    <property type="project" value="UniProtKB-KW"/>
</dbReference>
<evidence type="ECO:0000256" key="7">
    <source>
        <dbReference type="ARBA" id="ARBA00022842"/>
    </source>
</evidence>